<reference evidence="8 9" key="1">
    <citation type="submission" date="2023-01" db="EMBL/GenBank/DDBJ databases">
        <title>Bacillus changyiensis sp. nov., isolated from a coastal deposit.</title>
        <authorList>
            <person name="Xiao G."/>
            <person name="Lai Q."/>
            <person name="Hu Z."/>
            <person name="Shao Z."/>
        </authorList>
    </citation>
    <scope>NUCLEOTIDE SEQUENCE [LARGE SCALE GENOMIC DNA]</scope>
    <source>
        <strain evidence="8 9">CLL-7-23</strain>
    </source>
</reference>
<dbReference type="InterPro" id="IPR013324">
    <property type="entry name" value="RNA_pol_sigma_r3/r4-like"/>
</dbReference>
<accession>A0ABT4X317</accession>
<dbReference type="InterPro" id="IPR036388">
    <property type="entry name" value="WH-like_DNA-bd_sf"/>
</dbReference>
<dbReference type="InterPro" id="IPR039425">
    <property type="entry name" value="RNA_pol_sigma-70-like"/>
</dbReference>
<dbReference type="SUPFAM" id="SSF88946">
    <property type="entry name" value="Sigma2 domain of RNA polymerase sigma factors"/>
    <property type="match status" value="1"/>
</dbReference>
<dbReference type="SUPFAM" id="SSF88659">
    <property type="entry name" value="Sigma3 and sigma4 domains of RNA polymerase sigma factors"/>
    <property type="match status" value="1"/>
</dbReference>
<evidence type="ECO:0000256" key="3">
    <source>
        <dbReference type="ARBA" id="ARBA00023082"/>
    </source>
</evidence>
<evidence type="ECO:0000256" key="1">
    <source>
        <dbReference type="ARBA" id="ARBA00010641"/>
    </source>
</evidence>
<dbReference type="InterPro" id="IPR013249">
    <property type="entry name" value="RNA_pol_sigma70_r4_t2"/>
</dbReference>
<dbReference type="InterPro" id="IPR014284">
    <property type="entry name" value="RNA_pol_sigma-70_dom"/>
</dbReference>
<sequence>MKLEEVYKDIQPDIYAFFYVKTLNQEIAEDLTQEVFYQAIKSFNTFSGKATVKTWLFSIAKNILKKHYRSKRYKVNLLTLIPEINTEGLSPEEQLLKAEEQKQLLSEMNGLDELSKEIVTLRIYGELSFNEIGVLIGKTENYARVSYHRAKLKLHKQMEGYYG</sequence>
<keyword evidence="9" id="KW-1185">Reference proteome</keyword>
<evidence type="ECO:0000256" key="4">
    <source>
        <dbReference type="ARBA" id="ARBA00023125"/>
    </source>
</evidence>
<dbReference type="Proteomes" id="UP001211894">
    <property type="component" value="Unassembled WGS sequence"/>
</dbReference>
<dbReference type="EMBL" id="JAQKAB010000005">
    <property type="protein sequence ID" value="MDA7026670.1"/>
    <property type="molecule type" value="Genomic_DNA"/>
</dbReference>
<feature type="domain" description="RNA polymerase sigma-70 region 2" evidence="6">
    <location>
        <begin position="7"/>
        <end position="72"/>
    </location>
</feature>
<name>A0ABT4X317_9BACI</name>
<keyword evidence="5" id="KW-0804">Transcription</keyword>
<dbReference type="Pfam" id="PF04542">
    <property type="entry name" value="Sigma70_r2"/>
    <property type="match status" value="1"/>
</dbReference>
<keyword evidence="2" id="KW-0805">Transcription regulation</keyword>
<organism evidence="8 9">
    <name type="scientific">Bacillus changyiensis</name>
    <dbReference type="NCBI Taxonomy" id="3004103"/>
    <lineage>
        <taxon>Bacteria</taxon>
        <taxon>Bacillati</taxon>
        <taxon>Bacillota</taxon>
        <taxon>Bacilli</taxon>
        <taxon>Bacillales</taxon>
        <taxon>Bacillaceae</taxon>
        <taxon>Bacillus</taxon>
    </lineage>
</organism>
<dbReference type="RefSeq" id="WP_271340522.1">
    <property type="nucleotide sequence ID" value="NZ_JAQKAB010000005.1"/>
</dbReference>
<dbReference type="Gene3D" id="1.10.1740.10">
    <property type="match status" value="1"/>
</dbReference>
<feature type="domain" description="RNA polymerase sigma factor 70 region 4 type 2" evidence="7">
    <location>
        <begin position="103"/>
        <end position="154"/>
    </location>
</feature>
<gene>
    <name evidence="8" type="ORF">PJ311_08625</name>
</gene>
<comment type="caution">
    <text evidence="8">The sequence shown here is derived from an EMBL/GenBank/DDBJ whole genome shotgun (WGS) entry which is preliminary data.</text>
</comment>
<evidence type="ECO:0000313" key="8">
    <source>
        <dbReference type="EMBL" id="MDA7026670.1"/>
    </source>
</evidence>
<dbReference type="InterPro" id="IPR013325">
    <property type="entry name" value="RNA_pol_sigma_r2"/>
</dbReference>
<keyword evidence="3" id="KW-0731">Sigma factor</keyword>
<dbReference type="PANTHER" id="PTHR43133">
    <property type="entry name" value="RNA POLYMERASE ECF-TYPE SIGMA FACTO"/>
    <property type="match status" value="1"/>
</dbReference>
<evidence type="ECO:0000259" key="6">
    <source>
        <dbReference type="Pfam" id="PF04542"/>
    </source>
</evidence>
<dbReference type="Pfam" id="PF08281">
    <property type="entry name" value="Sigma70_r4_2"/>
    <property type="match status" value="1"/>
</dbReference>
<evidence type="ECO:0000259" key="7">
    <source>
        <dbReference type="Pfam" id="PF08281"/>
    </source>
</evidence>
<dbReference type="NCBIfam" id="TIGR02937">
    <property type="entry name" value="sigma70-ECF"/>
    <property type="match status" value="1"/>
</dbReference>
<keyword evidence="4" id="KW-0238">DNA-binding</keyword>
<dbReference type="Gene3D" id="1.10.10.10">
    <property type="entry name" value="Winged helix-like DNA-binding domain superfamily/Winged helix DNA-binding domain"/>
    <property type="match status" value="1"/>
</dbReference>
<comment type="similarity">
    <text evidence="1">Belongs to the sigma-70 factor family. ECF subfamily.</text>
</comment>
<evidence type="ECO:0000313" key="9">
    <source>
        <dbReference type="Proteomes" id="UP001211894"/>
    </source>
</evidence>
<evidence type="ECO:0000256" key="2">
    <source>
        <dbReference type="ARBA" id="ARBA00023015"/>
    </source>
</evidence>
<evidence type="ECO:0000256" key="5">
    <source>
        <dbReference type="ARBA" id="ARBA00023163"/>
    </source>
</evidence>
<dbReference type="InterPro" id="IPR007627">
    <property type="entry name" value="RNA_pol_sigma70_r2"/>
</dbReference>
<dbReference type="PANTHER" id="PTHR43133:SF52">
    <property type="entry name" value="ECF RNA POLYMERASE SIGMA FACTOR SIGL"/>
    <property type="match status" value="1"/>
</dbReference>
<protein>
    <submittedName>
        <fullName evidence="8">Sigma-70 family RNA polymerase sigma factor</fullName>
    </submittedName>
</protein>
<proteinExistence type="inferred from homology"/>